<dbReference type="Proteomes" id="UP001165122">
    <property type="component" value="Unassembled WGS sequence"/>
</dbReference>
<evidence type="ECO:0000256" key="1">
    <source>
        <dbReference type="ARBA" id="ARBA00004496"/>
    </source>
</evidence>
<comment type="subcellular location">
    <subcellularLocation>
        <location evidence="1">Cytoplasm</location>
    </subcellularLocation>
</comment>
<dbReference type="SUPFAM" id="SSF53335">
    <property type="entry name" value="S-adenosyl-L-methionine-dependent methyltransferases"/>
    <property type="match status" value="1"/>
</dbReference>
<sequence length="247" mass="27725">MSGMSPEEEAAMLAELKAISTKASDSRFDGFAQKVVKTVAVTDENTTTNGLNTVDFLQGNPEDPALNQYWYSQASVDALTLECERLIKSRGQNYKVAFLSTPSIYFALSDESRGQCWVMDYDKKWESDRGFVFYDFNKPADFGSKTEELIKSFDLVVIDPPFITREVWEKYTESAHALLKENPTFNAKSGQVIGTTVAENAPFMEELLGCKAQKFRPSIPNLVYQYNSYANFDGAEFLGKSNPEIDP</sequence>
<keyword evidence="2" id="KW-0963">Cytoplasm</keyword>
<dbReference type="GO" id="GO:0016279">
    <property type="term" value="F:protein-lysine N-methyltransferase activity"/>
    <property type="evidence" value="ECO:0007669"/>
    <property type="project" value="InterPro"/>
</dbReference>
<dbReference type="GO" id="GO:0032259">
    <property type="term" value="P:methylation"/>
    <property type="evidence" value="ECO:0007669"/>
    <property type="project" value="UniProtKB-KW"/>
</dbReference>
<gene>
    <name evidence="5" type="ORF">TrLO_g13088</name>
</gene>
<dbReference type="AlphaFoldDB" id="A0A9W7FKK2"/>
<comment type="caution">
    <text evidence="5">The sequence shown here is derived from an EMBL/GenBank/DDBJ whole genome shotgun (WGS) entry which is preliminary data.</text>
</comment>
<evidence type="ECO:0000256" key="2">
    <source>
        <dbReference type="ARBA" id="ARBA00022490"/>
    </source>
</evidence>
<protein>
    <submittedName>
        <fullName evidence="5">Uncharacterized protein</fullName>
    </submittedName>
</protein>
<dbReference type="OrthoDB" id="206354at2759"/>
<reference evidence="6" key="1">
    <citation type="journal article" date="2023" name="Commun. Biol.">
        <title>Genome analysis of Parmales, the sister group of diatoms, reveals the evolutionary specialization of diatoms from phago-mixotrophs to photoautotrophs.</title>
        <authorList>
            <person name="Ban H."/>
            <person name="Sato S."/>
            <person name="Yoshikawa S."/>
            <person name="Yamada K."/>
            <person name="Nakamura Y."/>
            <person name="Ichinomiya M."/>
            <person name="Sato N."/>
            <person name="Blanc-Mathieu R."/>
            <person name="Endo H."/>
            <person name="Kuwata A."/>
            <person name="Ogata H."/>
        </authorList>
    </citation>
    <scope>NUCLEOTIDE SEQUENCE [LARGE SCALE GENOMIC DNA]</scope>
    <source>
        <strain evidence="6">NIES 3700</strain>
    </source>
</reference>
<dbReference type="PROSITE" id="PS00092">
    <property type="entry name" value="N6_MTASE"/>
    <property type="match status" value="1"/>
</dbReference>
<evidence type="ECO:0000313" key="5">
    <source>
        <dbReference type="EMBL" id="GMI14274.1"/>
    </source>
</evidence>
<dbReference type="EMBL" id="BRXW01000209">
    <property type="protein sequence ID" value="GMI14274.1"/>
    <property type="molecule type" value="Genomic_DNA"/>
</dbReference>
<dbReference type="GO" id="GO:0005737">
    <property type="term" value="C:cytoplasm"/>
    <property type="evidence" value="ECO:0007669"/>
    <property type="project" value="UniProtKB-SubCell"/>
</dbReference>
<evidence type="ECO:0000256" key="3">
    <source>
        <dbReference type="ARBA" id="ARBA00022603"/>
    </source>
</evidence>
<keyword evidence="6" id="KW-1185">Reference proteome</keyword>
<dbReference type="InterPro" id="IPR041370">
    <property type="entry name" value="Mlase_EEF1AKMT1/ZCCHC4"/>
</dbReference>
<evidence type="ECO:0000256" key="4">
    <source>
        <dbReference type="ARBA" id="ARBA00022679"/>
    </source>
</evidence>
<accession>A0A9W7FKK2</accession>
<keyword evidence="3" id="KW-0489">Methyltransferase</keyword>
<dbReference type="InterPro" id="IPR019369">
    <property type="entry name" value="Efm5/EEF1AKMT1"/>
</dbReference>
<dbReference type="InterPro" id="IPR029063">
    <property type="entry name" value="SAM-dependent_MTases_sf"/>
</dbReference>
<dbReference type="PANTHER" id="PTHR13200">
    <property type="entry name" value="EEF1A LYSINE METHYLTRANSFERASE 1"/>
    <property type="match status" value="1"/>
</dbReference>
<dbReference type="GO" id="GO:0003676">
    <property type="term" value="F:nucleic acid binding"/>
    <property type="evidence" value="ECO:0007669"/>
    <property type="project" value="InterPro"/>
</dbReference>
<keyword evidence="4" id="KW-0808">Transferase</keyword>
<dbReference type="InterPro" id="IPR002052">
    <property type="entry name" value="DNA_methylase_N6_adenine_CS"/>
</dbReference>
<dbReference type="PANTHER" id="PTHR13200:SF1">
    <property type="entry name" value="NUCLEIC ACID BINDING PROTEIN"/>
    <property type="match status" value="1"/>
</dbReference>
<name>A0A9W7FKK2_9STRA</name>
<organism evidence="5 6">
    <name type="scientific">Triparma laevis f. longispina</name>
    <dbReference type="NCBI Taxonomy" id="1714387"/>
    <lineage>
        <taxon>Eukaryota</taxon>
        <taxon>Sar</taxon>
        <taxon>Stramenopiles</taxon>
        <taxon>Ochrophyta</taxon>
        <taxon>Bolidophyceae</taxon>
        <taxon>Parmales</taxon>
        <taxon>Triparmaceae</taxon>
        <taxon>Triparma</taxon>
    </lineage>
</organism>
<proteinExistence type="predicted"/>
<evidence type="ECO:0000313" key="6">
    <source>
        <dbReference type="Proteomes" id="UP001165122"/>
    </source>
</evidence>
<dbReference type="Pfam" id="PF10237">
    <property type="entry name" value="N6-adenineMlase"/>
    <property type="match status" value="1"/>
</dbReference>